<name>A0A382UUN6_9ZZZZ</name>
<sequence>MLALKSNGSVVAWGQNSQGQGTVPGSLGIVEQIGAGGYHNMVLNTNGDLIGWGLNGNGQTNLPEAFQGVYQISCGEYYSALLLADRGDDCGTLNGYTVYEGGDSIAFTTVSNYTVTTLDWGEEACYNIAVNYDQGYSAWTDTICASLITPTFCNTDTLVAESNYNEIELYWPSREGYDCGTLIGYCVYQDGVPIDTLNGTTYTISDAAYDVDYCYYVTSLYEEGESVATDTVCISLITPQLCLVDSTSAEPGDNEVTVSWQEPYIFSRNRANSQTAP</sequence>
<dbReference type="Gene3D" id="2.60.40.10">
    <property type="entry name" value="Immunoglobulins"/>
    <property type="match status" value="1"/>
</dbReference>
<accession>A0A382UUN6</accession>
<dbReference type="SUPFAM" id="SSF49265">
    <property type="entry name" value="Fibronectin type III"/>
    <property type="match status" value="1"/>
</dbReference>
<reference evidence="1" key="1">
    <citation type="submission" date="2018-05" db="EMBL/GenBank/DDBJ databases">
        <authorList>
            <person name="Lanie J.A."/>
            <person name="Ng W.-L."/>
            <person name="Kazmierczak K.M."/>
            <person name="Andrzejewski T.M."/>
            <person name="Davidsen T.M."/>
            <person name="Wayne K.J."/>
            <person name="Tettelin H."/>
            <person name="Glass J.I."/>
            <person name="Rusch D."/>
            <person name="Podicherti R."/>
            <person name="Tsui H.-C.T."/>
            <person name="Winkler M.E."/>
        </authorList>
    </citation>
    <scope>NUCLEOTIDE SEQUENCE</scope>
</reference>
<proteinExistence type="predicted"/>
<dbReference type="EMBL" id="UINC01146938">
    <property type="protein sequence ID" value="SVD37954.1"/>
    <property type="molecule type" value="Genomic_DNA"/>
</dbReference>
<dbReference type="PROSITE" id="PS50012">
    <property type="entry name" value="RCC1_3"/>
    <property type="match status" value="2"/>
</dbReference>
<dbReference type="InterPro" id="IPR009091">
    <property type="entry name" value="RCC1/BLIP-II"/>
</dbReference>
<evidence type="ECO:0000313" key="1">
    <source>
        <dbReference type="EMBL" id="SVD37954.1"/>
    </source>
</evidence>
<dbReference type="SUPFAM" id="SSF50985">
    <property type="entry name" value="RCC1/BLIP-II"/>
    <property type="match status" value="1"/>
</dbReference>
<protein>
    <recommendedName>
        <fullName evidence="2">Fibronectin type-III domain-containing protein</fullName>
    </recommendedName>
</protein>
<dbReference type="Gene3D" id="2.130.10.30">
    <property type="entry name" value="Regulator of chromosome condensation 1/beta-lactamase-inhibitor protein II"/>
    <property type="match status" value="1"/>
</dbReference>
<evidence type="ECO:0008006" key="2">
    <source>
        <dbReference type="Google" id="ProtNLM"/>
    </source>
</evidence>
<dbReference type="AlphaFoldDB" id="A0A382UUN6"/>
<dbReference type="InterPro" id="IPR036116">
    <property type="entry name" value="FN3_sf"/>
</dbReference>
<gene>
    <name evidence="1" type="ORF">METZ01_LOCUS390808</name>
</gene>
<feature type="non-terminal residue" evidence="1">
    <location>
        <position position="277"/>
    </location>
</feature>
<dbReference type="InterPro" id="IPR013783">
    <property type="entry name" value="Ig-like_fold"/>
</dbReference>
<dbReference type="Pfam" id="PF13540">
    <property type="entry name" value="RCC1_2"/>
    <property type="match status" value="1"/>
</dbReference>
<organism evidence="1">
    <name type="scientific">marine metagenome</name>
    <dbReference type="NCBI Taxonomy" id="408172"/>
    <lineage>
        <taxon>unclassified sequences</taxon>
        <taxon>metagenomes</taxon>
        <taxon>ecological metagenomes</taxon>
    </lineage>
</organism>
<dbReference type="InterPro" id="IPR000408">
    <property type="entry name" value="Reg_chr_condens"/>
</dbReference>